<feature type="compositionally biased region" description="Low complexity" evidence="1">
    <location>
        <begin position="138"/>
        <end position="153"/>
    </location>
</feature>
<name>A0A5N5QK68_9AGAM</name>
<protein>
    <recommendedName>
        <fullName evidence="4">Fungal-specific transcription factor domain protein</fullName>
    </recommendedName>
</protein>
<dbReference type="Proteomes" id="UP000383932">
    <property type="component" value="Unassembled WGS sequence"/>
</dbReference>
<evidence type="ECO:0000256" key="1">
    <source>
        <dbReference type="SAM" id="MobiDB-lite"/>
    </source>
</evidence>
<evidence type="ECO:0000313" key="2">
    <source>
        <dbReference type="EMBL" id="KAB5591933.1"/>
    </source>
</evidence>
<feature type="region of interest" description="Disordered" evidence="1">
    <location>
        <begin position="191"/>
        <end position="246"/>
    </location>
</feature>
<dbReference type="InterPro" id="IPR021858">
    <property type="entry name" value="Fun_TF"/>
</dbReference>
<feature type="compositionally biased region" description="Pro residues" evidence="1">
    <location>
        <begin position="1"/>
        <end position="12"/>
    </location>
</feature>
<feature type="region of interest" description="Disordered" evidence="1">
    <location>
        <begin position="1"/>
        <end position="67"/>
    </location>
</feature>
<dbReference type="AlphaFoldDB" id="A0A5N5QK68"/>
<proteinExistence type="predicted"/>
<accession>A0A5N5QK68</accession>
<dbReference type="OrthoDB" id="3210839at2759"/>
<sequence length="635" mass="69763">MRRAKVPPPAPPVESQANTSGKSSHKKSTTASTKGPRPPAAWADENSATTRAPAPAGLDKAPKPINASDKEVISASLDGLPDFSFFPVDSSAHPEFFPTLDTQQYLDLPSIMVTQLPDLTQTATQHPNYPLIPYDQRSSFSSDSPSTASPSDSVQRYSPPGSKVHPTRAPATLTSGQASLFQALFSLAEPGFPESEQTPKAKPPPLLVRGPVWPPPDADKGEEPEGGEDGDPEGVKLILCSSPTPDPNVPSNSLPFVLQGYARWVRFAVFEPLMVIHMMREMIIGQYSSSPESRTRIILMSNVVGRLSKSPELDSRGHSIVALLRTEAHRSIDQFHSSVAVSRNSERLNAQKALELMMDVIVMQRYSSPLSTVIKLMEAAAPVFRKACPEAPEEMINLPSLLLSPALNLRHFAVTDVMIAFTLARSTFFKYDVSYTPEVFSQLLQGASGLQWLHGVPDQYIILLAWITGLYEDTHGNTDPEIIAQIEREVESVQISPRSSPDPIHAVWRLTVQECWRQVVYVYLYVTLCGARANDPRVIKAVKSFVKLVDAVKPGRNPDAFLFFPIMVCGAFAYRKRDRGVIRARMVGLRECTKPGTAGHECLMFLIDVWTRTAAEGRAAEWSDMRIACHTIAGV</sequence>
<dbReference type="EMBL" id="SSOP01000082">
    <property type="protein sequence ID" value="KAB5591933.1"/>
    <property type="molecule type" value="Genomic_DNA"/>
</dbReference>
<evidence type="ECO:0008006" key="4">
    <source>
        <dbReference type="Google" id="ProtNLM"/>
    </source>
</evidence>
<organism evidence="2 3">
    <name type="scientific">Ceratobasidium theobromae</name>
    <dbReference type="NCBI Taxonomy" id="1582974"/>
    <lineage>
        <taxon>Eukaryota</taxon>
        <taxon>Fungi</taxon>
        <taxon>Dikarya</taxon>
        <taxon>Basidiomycota</taxon>
        <taxon>Agaricomycotina</taxon>
        <taxon>Agaricomycetes</taxon>
        <taxon>Cantharellales</taxon>
        <taxon>Ceratobasidiaceae</taxon>
        <taxon>Ceratobasidium</taxon>
    </lineage>
</organism>
<feature type="region of interest" description="Disordered" evidence="1">
    <location>
        <begin position="124"/>
        <end position="170"/>
    </location>
</feature>
<comment type="caution">
    <text evidence="2">The sequence shown here is derived from an EMBL/GenBank/DDBJ whole genome shotgun (WGS) entry which is preliminary data.</text>
</comment>
<evidence type="ECO:0000313" key="3">
    <source>
        <dbReference type="Proteomes" id="UP000383932"/>
    </source>
</evidence>
<feature type="compositionally biased region" description="Pro residues" evidence="1">
    <location>
        <begin position="201"/>
        <end position="216"/>
    </location>
</feature>
<reference evidence="2 3" key="1">
    <citation type="journal article" date="2019" name="Fungal Biol. Biotechnol.">
        <title>Draft genome sequence of fastidious pathogen Ceratobasidium theobromae, which causes vascular-streak dieback in Theobroma cacao.</title>
        <authorList>
            <person name="Ali S.S."/>
            <person name="Asman A."/>
            <person name="Shao J."/>
            <person name="Firmansyah A.P."/>
            <person name="Susilo A.W."/>
            <person name="Rosmana A."/>
            <person name="McMahon P."/>
            <person name="Junaid M."/>
            <person name="Guest D."/>
            <person name="Kheng T.Y."/>
            <person name="Meinhardt L.W."/>
            <person name="Bailey B.A."/>
        </authorList>
    </citation>
    <scope>NUCLEOTIDE SEQUENCE [LARGE SCALE GENOMIC DNA]</scope>
    <source>
        <strain evidence="2 3">CT2</strain>
    </source>
</reference>
<keyword evidence="3" id="KW-1185">Reference proteome</keyword>
<gene>
    <name evidence="2" type="ORF">CTheo_4611</name>
</gene>
<dbReference type="Pfam" id="PF11951">
    <property type="entry name" value="Fungal_trans_2"/>
    <property type="match status" value="1"/>
</dbReference>